<proteinExistence type="predicted"/>
<reference evidence="1" key="1">
    <citation type="submission" date="2021-02" db="EMBL/GenBank/DDBJ databases">
        <authorList>
            <person name="Nowell W R."/>
        </authorList>
    </citation>
    <scope>NUCLEOTIDE SEQUENCE</scope>
</reference>
<name>A0A820MUC1_9BILA</name>
<evidence type="ECO:0000313" key="1">
    <source>
        <dbReference type="EMBL" id="CAF4377723.1"/>
    </source>
</evidence>
<dbReference type="EMBL" id="CAJOBF010019745">
    <property type="protein sequence ID" value="CAF4377723.1"/>
    <property type="molecule type" value="Genomic_DNA"/>
</dbReference>
<comment type="caution">
    <text evidence="1">The sequence shown here is derived from an EMBL/GenBank/DDBJ whole genome shotgun (WGS) entry which is preliminary data.</text>
</comment>
<gene>
    <name evidence="1" type="ORF">UXM345_LOCUS37275</name>
</gene>
<feature type="non-terminal residue" evidence="1">
    <location>
        <position position="145"/>
    </location>
</feature>
<dbReference type="Proteomes" id="UP000663842">
    <property type="component" value="Unassembled WGS sequence"/>
</dbReference>
<protein>
    <submittedName>
        <fullName evidence="1">Uncharacterized protein</fullName>
    </submittedName>
</protein>
<dbReference type="AlphaFoldDB" id="A0A820MUC1"/>
<organism evidence="1 2">
    <name type="scientific">Rotaria magnacalcarata</name>
    <dbReference type="NCBI Taxonomy" id="392030"/>
    <lineage>
        <taxon>Eukaryota</taxon>
        <taxon>Metazoa</taxon>
        <taxon>Spiralia</taxon>
        <taxon>Gnathifera</taxon>
        <taxon>Rotifera</taxon>
        <taxon>Eurotatoria</taxon>
        <taxon>Bdelloidea</taxon>
        <taxon>Philodinida</taxon>
        <taxon>Philodinidae</taxon>
        <taxon>Rotaria</taxon>
    </lineage>
</organism>
<accession>A0A820MUC1</accession>
<evidence type="ECO:0000313" key="2">
    <source>
        <dbReference type="Proteomes" id="UP000663842"/>
    </source>
</evidence>
<sequence length="145" mass="16776">MESTARIEKFENNNKILASMESDALEILVINSPKLNFNKWNKQEIIVMQRANAQLKLLKSFITNYPPSDARVIKCKHTPNLELFLPNINMIKIFENILVREVDIGLDTHRYLAIVPLDKYIQGAIDIHLSRSHCGQHVLQNLLRE</sequence>